<dbReference type="GO" id="GO:0015095">
    <property type="term" value="F:magnesium ion transmembrane transporter activity"/>
    <property type="evidence" value="ECO:0007669"/>
    <property type="project" value="TreeGrafter"/>
</dbReference>
<evidence type="ECO:0000256" key="12">
    <source>
        <dbReference type="SAM" id="Phobius"/>
    </source>
</evidence>
<dbReference type="KEGG" id="crf:FRC0190_01192"/>
<dbReference type="SUPFAM" id="SSF144083">
    <property type="entry name" value="Magnesium transport protein CorA, transmembrane region"/>
    <property type="match status" value="1"/>
</dbReference>
<dbReference type="Gene3D" id="1.20.58.340">
    <property type="entry name" value="Magnesium transport protein CorA, transmembrane region"/>
    <property type="match status" value="2"/>
</dbReference>
<comment type="subcellular location">
    <subcellularLocation>
        <location evidence="1">Cell membrane</location>
        <topology evidence="1">Multi-pass membrane protein</topology>
    </subcellularLocation>
</comment>
<accession>A0A6I8MFU7</accession>
<dbReference type="PANTHER" id="PTHR46494">
    <property type="entry name" value="CORA FAMILY METAL ION TRANSPORTER (EUROFUNG)"/>
    <property type="match status" value="1"/>
</dbReference>
<feature type="transmembrane region" description="Helical" evidence="12">
    <location>
        <begin position="338"/>
        <end position="358"/>
    </location>
</feature>
<dbReference type="Pfam" id="PF01544">
    <property type="entry name" value="CorA"/>
    <property type="match status" value="1"/>
</dbReference>
<evidence type="ECO:0000256" key="5">
    <source>
        <dbReference type="ARBA" id="ARBA00022692"/>
    </source>
</evidence>
<keyword evidence="6" id="KW-0460">Magnesium</keyword>
<dbReference type="GO" id="GO:0005886">
    <property type="term" value="C:plasma membrane"/>
    <property type="evidence" value="ECO:0007669"/>
    <property type="project" value="UniProtKB-SubCell"/>
</dbReference>
<dbReference type="RefSeq" id="WP_155872737.1">
    <property type="nucleotide sequence ID" value="NZ_CP168248.1"/>
</dbReference>
<dbReference type="GO" id="GO:0000287">
    <property type="term" value="F:magnesium ion binding"/>
    <property type="evidence" value="ECO:0007669"/>
    <property type="project" value="TreeGrafter"/>
</dbReference>
<dbReference type="Gene3D" id="3.30.460.20">
    <property type="entry name" value="CorA soluble domain-like"/>
    <property type="match status" value="1"/>
</dbReference>
<sequence>MKEKNRQLPAFTPRNRRAHPISAERKQLGVDDIVDHCMIYVDGRAIQGWFDYESGLKRVKDFIASGHKAFMWLSLEEPSEQHMIQVADDLHIHELIVEDAVTAHQRPKVERYDDQIFMVVRSVFYRDHETVDDANEIIKTGEVQMLIGEHFIITIRHRTPMPDLAMRLDEPQEISSYGPMIIAWAWADYLVDGYLRIVNTLAEEVDELEEEVFTPGSSFNIEHIYMIKREILEMRHAIDPLDPALRMLVTQHKDMIAKQLRSYLRDVLDHEMVAKDFVANFDERLSSLIDAGVAKISLQQNSDMRAISAYVGMAAVPTLIAGIYGMNFENMPELATNYGYYIVILVMVLTVSLMWWYFRKMNWIGN</sequence>
<evidence type="ECO:0000256" key="6">
    <source>
        <dbReference type="ARBA" id="ARBA00022842"/>
    </source>
</evidence>
<evidence type="ECO:0000313" key="13">
    <source>
        <dbReference type="EMBL" id="VZH85213.1"/>
    </source>
</evidence>
<keyword evidence="4" id="KW-1003">Cell membrane</keyword>
<protein>
    <submittedName>
        <fullName evidence="13">Magnesium and cobalt transport protein CorA</fullName>
    </submittedName>
</protein>
<comment type="catalytic activity">
    <reaction evidence="10">
        <text>Mg(2+)(in) = Mg(2+)(out)</text>
        <dbReference type="Rhea" id="RHEA:29827"/>
        <dbReference type="ChEBI" id="CHEBI:18420"/>
    </reaction>
</comment>
<dbReference type="GO" id="GO:0050897">
    <property type="term" value="F:cobalt ion binding"/>
    <property type="evidence" value="ECO:0007669"/>
    <property type="project" value="TreeGrafter"/>
</dbReference>
<keyword evidence="7 12" id="KW-1133">Transmembrane helix</keyword>
<gene>
    <name evidence="13" type="ORF">FRC0190_01192</name>
</gene>
<evidence type="ECO:0000256" key="3">
    <source>
        <dbReference type="ARBA" id="ARBA00022448"/>
    </source>
</evidence>
<proteinExistence type="inferred from homology"/>
<dbReference type="PANTHER" id="PTHR46494:SF1">
    <property type="entry name" value="CORA FAMILY METAL ION TRANSPORTER (EUROFUNG)"/>
    <property type="match status" value="1"/>
</dbReference>
<dbReference type="AlphaFoldDB" id="A0A6I8MFU7"/>
<evidence type="ECO:0000256" key="11">
    <source>
        <dbReference type="ARBA" id="ARBA00045497"/>
    </source>
</evidence>
<dbReference type="InterPro" id="IPR045863">
    <property type="entry name" value="CorA_TM1_TM2"/>
</dbReference>
<keyword evidence="5 12" id="KW-0812">Transmembrane</keyword>
<dbReference type="FunFam" id="1.20.58.340:FF:000004">
    <property type="entry name" value="Magnesium transport protein CorA"/>
    <property type="match status" value="1"/>
</dbReference>
<evidence type="ECO:0000256" key="8">
    <source>
        <dbReference type="ARBA" id="ARBA00023065"/>
    </source>
</evidence>
<evidence type="ECO:0000256" key="7">
    <source>
        <dbReference type="ARBA" id="ARBA00022989"/>
    </source>
</evidence>
<keyword evidence="8" id="KW-0406">Ion transport</keyword>
<evidence type="ECO:0000256" key="1">
    <source>
        <dbReference type="ARBA" id="ARBA00004651"/>
    </source>
</evidence>
<dbReference type="CDD" id="cd12830">
    <property type="entry name" value="MtCorA-like"/>
    <property type="match status" value="1"/>
</dbReference>
<keyword evidence="9 12" id="KW-0472">Membrane</keyword>
<reference evidence="13 14" key="1">
    <citation type="submission" date="2019-11" db="EMBL/GenBank/DDBJ databases">
        <authorList>
            <person name="Brisse S."/>
        </authorList>
    </citation>
    <scope>NUCLEOTIDE SEQUENCE [LARGE SCALE GENOMIC DNA]</scope>
    <source>
        <strain evidence="13">FRC0190</strain>
    </source>
</reference>
<feature type="transmembrane region" description="Helical" evidence="12">
    <location>
        <begin position="307"/>
        <end position="326"/>
    </location>
</feature>
<dbReference type="InterPro" id="IPR045861">
    <property type="entry name" value="CorA_cytoplasmic_dom"/>
</dbReference>
<evidence type="ECO:0000256" key="9">
    <source>
        <dbReference type="ARBA" id="ARBA00023136"/>
    </source>
</evidence>
<name>A0A6I8MFU7_9CORY</name>
<evidence type="ECO:0000256" key="4">
    <source>
        <dbReference type="ARBA" id="ARBA00022475"/>
    </source>
</evidence>
<evidence type="ECO:0000313" key="14">
    <source>
        <dbReference type="Proteomes" id="UP000423525"/>
    </source>
</evidence>
<comment type="function">
    <text evidence="11">Mediates influx of magnesium ions. Alternates between open and closed states. Activated by low cytoplasmic Mg(2+) levels. Inactive when cytoplasmic Mg(2+) levels are high.</text>
</comment>
<evidence type="ECO:0000256" key="2">
    <source>
        <dbReference type="ARBA" id="ARBA00009765"/>
    </source>
</evidence>
<dbReference type="GO" id="GO:0015087">
    <property type="term" value="F:cobalt ion transmembrane transporter activity"/>
    <property type="evidence" value="ECO:0007669"/>
    <property type="project" value="TreeGrafter"/>
</dbReference>
<dbReference type="Proteomes" id="UP000423525">
    <property type="component" value="Chromosome"/>
</dbReference>
<keyword evidence="3" id="KW-0813">Transport</keyword>
<evidence type="ECO:0000256" key="10">
    <source>
        <dbReference type="ARBA" id="ARBA00034269"/>
    </source>
</evidence>
<dbReference type="EMBL" id="LR738855">
    <property type="protein sequence ID" value="VZH85213.1"/>
    <property type="molecule type" value="Genomic_DNA"/>
</dbReference>
<comment type="similarity">
    <text evidence="2">Belongs to the CorA metal ion transporter (MIT) (TC 1.A.35) family.</text>
</comment>
<dbReference type="SUPFAM" id="SSF143865">
    <property type="entry name" value="CorA soluble domain-like"/>
    <property type="match status" value="1"/>
</dbReference>
<organism evidence="13 14">
    <name type="scientific">Corynebacterium rouxii</name>
    <dbReference type="NCBI Taxonomy" id="2719119"/>
    <lineage>
        <taxon>Bacteria</taxon>
        <taxon>Bacillati</taxon>
        <taxon>Actinomycetota</taxon>
        <taxon>Actinomycetes</taxon>
        <taxon>Mycobacteriales</taxon>
        <taxon>Corynebacteriaceae</taxon>
        <taxon>Corynebacterium</taxon>
    </lineage>
</organism>
<dbReference type="InterPro" id="IPR002523">
    <property type="entry name" value="MgTranspt_CorA/ZnTranspt_ZntB"/>
</dbReference>